<evidence type="ECO:0000256" key="7">
    <source>
        <dbReference type="SAM" id="MobiDB-lite"/>
    </source>
</evidence>
<dbReference type="GO" id="GO:0016787">
    <property type="term" value="F:hydrolase activity"/>
    <property type="evidence" value="ECO:0007669"/>
    <property type="project" value="UniProtKB-KW"/>
</dbReference>
<dbReference type="PANTHER" id="PTHR13367:SF34">
    <property type="match status" value="1"/>
</dbReference>
<comment type="caution">
    <text evidence="10">The sequence shown here is derived from an EMBL/GenBank/DDBJ whole genome shotgun (WGS) entry which is preliminary data.</text>
</comment>
<dbReference type="PANTHER" id="PTHR13367">
    <property type="entry name" value="UBIQUITIN THIOESTERASE"/>
    <property type="match status" value="1"/>
</dbReference>
<feature type="compositionally biased region" description="Basic and acidic residues" evidence="7">
    <location>
        <begin position="1054"/>
        <end position="1066"/>
    </location>
</feature>
<evidence type="ECO:0000313" key="11">
    <source>
        <dbReference type="Proteomes" id="UP001628179"/>
    </source>
</evidence>
<evidence type="ECO:0000259" key="9">
    <source>
        <dbReference type="Pfam" id="PF12359"/>
    </source>
</evidence>
<accession>A0ABQ0GAF9</accession>
<keyword evidence="11" id="KW-1185">Reference proteome</keyword>
<feature type="compositionally biased region" description="Basic and acidic residues" evidence="7">
    <location>
        <begin position="231"/>
        <end position="254"/>
    </location>
</feature>
<evidence type="ECO:0000256" key="3">
    <source>
        <dbReference type="ARBA" id="ARBA00022670"/>
    </source>
</evidence>
<gene>
    <name evidence="10" type="ORF">MFIFM68171_04914</name>
</gene>
<dbReference type="Pfam" id="PF12340">
    <property type="entry name" value="DUF3638"/>
    <property type="match status" value="1"/>
</dbReference>
<evidence type="ECO:0000313" key="10">
    <source>
        <dbReference type="EMBL" id="GAB1314704.1"/>
    </source>
</evidence>
<keyword evidence="4" id="KW-0833">Ubl conjugation pathway</keyword>
<dbReference type="EC" id="3.4.19.12" evidence="2"/>
<dbReference type="InterPro" id="IPR051346">
    <property type="entry name" value="OTU_Deubiquitinase"/>
</dbReference>
<name>A0ABQ0GAF9_9PEZI</name>
<feature type="domain" description="DUF3638" evidence="8">
    <location>
        <begin position="251"/>
        <end position="473"/>
    </location>
</feature>
<evidence type="ECO:0000256" key="1">
    <source>
        <dbReference type="ARBA" id="ARBA00000707"/>
    </source>
</evidence>
<organism evidence="10 11">
    <name type="scientific">Madurella fahalii</name>
    <dbReference type="NCBI Taxonomy" id="1157608"/>
    <lineage>
        <taxon>Eukaryota</taxon>
        <taxon>Fungi</taxon>
        <taxon>Dikarya</taxon>
        <taxon>Ascomycota</taxon>
        <taxon>Pezizomycotina</taxon>
        <taxon>Sordariomycetes</taxon>
        <taxon>Sordariomycetidae</taxon>
        <taxon>Sordariales</taxon>
        <taxon>Sordariales incertae sedis</taxon>
        <taxon>Madurella</taxon>
    </lineage>
</organism>
<evidence type="ECO:0000256" key="5">
    <source>
        <dbReference type="ARBA" id="ARBA00022801"/>
    </source>
</evidence>
<comment type="catalytic activity">
    <reaction evidence="1">
        <text>Thiol-dependent hydrolysis of ester, thioester, amide, peptide and isopeptide bonds formed by the C-terminal Gly of ubiquitin (a 76-residue protein attached to proteins as an intracellular targeting signal).</text>
        <dbReference type="EC" id="3.4.19.12"/>
    </reaction>
</comment>
<dbReference type="Proteomes" id="UP001628179">
    <property type="component" value="Unassembled WGS sequence"/>
</dbReference>
<keyword evidence="5 10" id="KW-0378">Hydrolase</keyword>
<keyword evidence="6" id="KW-0788">Thiol protease</keyword>
<dbReference type="InterPro" id="IPR022099">
    <property type="entry name" value="DUF3638"/>
</dbReference>
<evidence type="ECO:0000256" key="6">
    <source>
        <dbReference type="ARBA" id="ARBA00022807"/>
    </source>
</evidence>
<feature type="region of interest" description="Disordered" evidence="7">
    <location>
        <begin position="222"/>
        <end position="254"/>
    </location>
</feature>
<dbReference type="Pfam" id="PF12359">
    <property type="entry name" value="DUF3645"/>
    <property type="match status" value="1"/>
</dbReference>
<evidence type="ECO:0000259" key="8">
    <source>
        <dbReference type="Pfam" id="PF12340"/>
    </source>
</evidence>
<feature type="region of interest" description="Disordered" evidence="7">
    <location>
        <begin position="1046"/>
        <end position="1070"/>
    </location>
</feature>
<dbReference type="InterPro" id="IPR022105">
    <property type="entry name" value="DUF3645"/>
</dbReference>
<reference evidence="10 11" key="1">
    <citation type="submission" date="2024-09" db="EMBL/GenBank/DDBJ databases">
        <title>Itraconazole resistance in Madurella fahalii resulting from another homologue of gene encoding cytochrome P450 14-alpha sterol demethylase (CYP51).</title>
        <authorList>
            <person name="Yoshioka I."/>
            <person name="Fahal A.H."/>
            <person name="Kaneko S."/>
            <person name="Yaguchi T."/>
        </authorList>
    </citation>
    <scope>NUCLEOTIDE SEQUENCE [LARGE SCALE GENOMIC DNA]</scope>
    <source>
        <strain evidence="10 11">IFM 68171</strain>
    </source>
</reference>
<protein>
    <recommendedName>
        <fullName evidence="2">ubiquitinyl hydrolase 1</fullName>
        <ecNumber evidence="2">3.4.19.12</ecNumber>
    </recommendedName>
</protein>
<evidence type="ECO:0000256" key="2">
    <source>
        <dbReference type="ARBA" id="ARBA00012759"/>
    </source>
</evidence>
<evidence type="ECO:0000256" key="4">
    <source>
        <dbReference type="ARBA" id="ARBA00022786"/>
    </source>
</evidence>
<proteinExistence type="predicted"/>
<dbReference type="GeneID" id="98175657"/>
<dbReference type="RefSeq" id="XP_070916435.1">
    <property type="nucleotide sequence ID" value="XM_071060334.1"/>
</dbReference>
<sequence length="1354" mass="148600">MVGQFVAELQGQIRFSWTVGVPTKHAYGTYLDVSSIMPRVRTQVDVARRSEAFQIYLASVSKRLGGLGLLMEDPEPTIAPVSGTSSAASSPGFISAASLFARPAPCIDYPQPNLFPALCTERRESGEAHRRLSALVDDMSGMDGLQDHQISYLADLRRSMASTQPDAQYSVVVSENDTSIQEVLGENLQRARDRYDAVLHQIRLASTGTSIAHQICTSAGLAARQLQSQPPERRSDLGRELRNPGDHDNGDWDPVKFPENLVLEIEQGIMIRPVQNRIAAIMRSPPEMRSSVMQLNMGEGKSSVIVPVVAAALADGNRLVRVVVAKPQSSQMTHMLIDKLGRLINRRVFYLPISRGTPLHECDVKTVRQMMGTCQRDGGVLLLQPEHLLSFKLMGLDKSWAGEGEMKSVLGQELIRLYQDMKAVSRDIVDESDDNFSVKFELIYTMGTQEAIDMTPDRWTLAQELLGKTEAVVRGLIAAKEPMPWVSEGLLFEDHGPGRFATIRVLGEAQGRQLIRALATVVCDSGLRGFPVHHQTVGMRQAVLNYIATERLAEDDIATVKTVFFGDARAKNALLLLRGLLAKGVILFALRQKRFRVNYGLALDRRPRTMLAVPYRAKDMPSPRSEFSQPDVAIVLTCLAYYYRGLSTPSSTTVSSCSPSFRHFSSLNPKDRSQCEDMVFPALKDARSAIDFYLARVVFPREMKQFPLKLSASGWDLAKPKNHPLTGFSGTNDSKGVLPLSVVALDVQPHTNAAVLSTLLREENTVVELDTQGRSQLAALTETMLLEALRGPGSPIRVILDVGAQMVESNNVGMARKLLDAVPTSDADAAIFFSDGDDELSVLTREGAVDAFLTSPVAAHTGRCLVFLDQAHTRGTDLKLPDTYRAAVTLGPGVTKDTLVQACMRMRKLGRGQSITFLVSPEMGKRIRSFRNIADGRPLAVHDVLVWAISETWDEAVRSVPLWATQGVRHLGQEAIWQEADEPGGFTTAHVQRYLEPEAASVEQRYGVAPAGARDVDEITAFLASGCHPGKARRFRRSTARSSVLSALDEEQERELAPEMEQERQLARPPPQKALPHALGPDLVTFVHTGRIPAGSTTFLPCYAALSKSSAAVLFRPGLSNFPGNLLVTQDFARTVRETGPAYCSDCFQRDVGWVLSGGGGDGYGNGEPKSRRLGNAAVPMMVVSQWEASRLKPVIESLQRQLPSEAKPPSTLQAYLPRPSLTFRTMEDLDTYVVPAAATGRAVPRESVMQLNLFAGQLYLRCYREYLRLCRHLGLAHAANNKDDVIAPNGFIGKQAYPECEFDASPVAFLDDMYKKIRNDGVGIDKTHMGRIFAGDILTFDDFTGEACGCLGS</sequence>
<feature type="domain" description="DUF3645" evidence="9">
    <location>
        <begin position="606"/>
        <end position="637"/>
    </location>
</feature>
<dbReference type="EMBL" id="BAAFSV010000002">
    <property type="protein sequence ID" value="GAB1314704.1"/>
    <property type="molecule type" value="Genomic_DNA"/>
</dbReference>
<keyword evidence="3" id="KW-0645">Protease</keyword>